<name>A0A1M7SV50_9BRAD</name>
<keyword evidence="1" id="KW-0732">Signal</keyword>
<accession>A0A1M7SV50</accession>
<protein>
    <submittedName>
        <fullName evidence="2">Uncharacterized protein</fullName>
    </submittedName>
</protein>
<organism evidence="2 3">
    <name type="scientific">Bradyrhizobium erythrophlei</name>
    <dbReference type="NCBI Taxonomy" id="1437360"/>
    <lineage>
        <taxon>Bacteria</taxon>
        <taxon>Pseudomonadati</taxon>
        <taxon>Pseudomonadota</taxon>
        <taxon>Alphaproteobacteria</taxon>
        <taxon>Hyphomicrobiales</taxon>
        <taxon>Nitrobacteraceae</taxon>
        <taxon>Bradyrhizobium</taxon>
    </lineage>
</organism>
<dbReference type="Proteomes" id="UP000184096">
    <property type="component" value="Chromosome I"/>
</dbReference>
<evidence type="ECO:0000256" key="1">
    <source>
        <dbReference type="SAM" id="SignalP"/>
    </source>
</evidence>
<keyword evidence="3" id="KW-1185">Reference proteome</keyword>
<reference evidence="3" key="1">
    <citation type="submission" date="2016-11" db="EMBL/GenBank/DDBJ databases">
        <authorList>
            <person name="Varghese N."/>
            <person name="Submissions S."/>
        </authorList>
    </citation>
    <scope>NUCLEOTIDE SEQUENCE [LARGE SCALE GENOMIC DNA]</scope>
    <source>
        <strain evidence="3">GAS401</strain>
    </source>
</reference>
<dbReference type="EMBL" id="LT670849">
    <property type="protein sequence ID" value="SHN62427.1"/>
    <property type="molecule type" value="Genomic_DNA"/>
</dbReference>
<feature type="chain" id="PRO_5009929291" evidence="1">
    <location>
        <begin position="24"/>
        <end position="135"/>
    </location>
</feature>
<dbReference type="RefSeq" id="WP_072816219.1">
    <property type="nucleotide sequence ID" value="NZ_LT670849.1"/>
</dbReference>
<feature type="signal peptide" evidence="1">
    <location>
        <begin position="1"/>
        <end position="23"/>
    </location>
</feature>
<evidence type="ECO:0000313" key="3">
    <source>
        <dbReference type="Proteomes" id="UP000184096"/>
    </source>
</evidence>
<dbReference type="OrthoDB" id="9984799at2"/>
<sequence>MKKIISVLAVTVALTAVLPAANAQQADPPKQSLTARLKQKYLERREKFVRRVKDVYFAVGCKILPGEAGTRSREGYLASVREQAVLDLKEDEELVEAARQAGLDRAAKPGACDYYRRHPEAAEAMRRSAADAAKQ</sequence>
<evidence type="ECO:0000313" key="2">
    <source>
        <dbReference type="EMBL" id="SHN62427.1"/>
    </source>
</evidence>
<gene>
    <name evidence="2" type="ORF">SAMN05444170_0296</name>
</gene>
<dbReference type="AlphaFoldDB" id="A0A1M7SV50"/>
<proteinExistence type="predicted"/>